<dbReference type="Proteomes" id="UP000004703">
    <property type="component" value="Chromosome"/>
</dbReference>
<protein>
    <recommendedName>
        <fullName evidence="4">Polysaccharide lyase-like protein</fullName>
    </recommendedName>
</protein>
<accession>A0A5E8GWD1</accession>
<reference evidence="2 3" key="2">
    <citation type="submission" date="2013-04" db="EMBL/GenBank/DDBJ databases">
        <authorList>
            <person name="Fiebig A."/>
            <person name="Pradella S."/>
            <person name="Wagner-Doebler I."/>
        </authorList>
    </citation>
    <scope>NUCLEOTIDE SEQUENCE [LARGE SCALE GENOMIC DNA]</scope>
    <source>
        <strain evidence="3">DSM 17067 / NCIMB 14079 / DFL-11</strain>
    </source>
</reference>
<dbReference type="InterPro" id="IPR025975">
    <property type="entry name" value="Polysacc_lyase"/>
</dbReference>
<evidence type="ECO:0000313" key="3">
    <source>
        <dbReference type="Proteomes" id="UP000004703"/>
    </source>
</evidence>
<evidence type="ECO:0000313" key="2">
    <source>
        <dbReference type="EMBL" id="EEE43918.2"/>
    </source>
</evidence>
<sequence length="299" mass="33802">MTAGDTGAILFSKAKTCSVCGVLTLLGASTALAQDEIVIGGKAVPVEEDSYKCDMTAEEIPDDLSIKRLANCESAELIDFEMPGKDLRAVKFTISPDDKPISSGIRAELRDMYVAKNGEEVWYRISTLIPKTFPMEADHRLVLSQWHERLRAGGHSLRPNISHRLWNGRFVVTLWSDDVIERLGTIEGDGQILYSEPRIDQGVYHEYVYRVVWSPEDDGRINAWMRQCPPLRETCDGRWQDMIQFEGTTGYSNDKVDGYYFKYGLYTVSDFEVPFTAFHKDYWSGPTAESIGLSDPIFK</sequence>
<gene>
    <name evidence="2" type="ORF">SADFL11_1204</name>
</gene>
<proteinExistence type="predicted"/>
<organism evidence="2 3">
    <name type="scientific">Roseibium alexandrii (strain DSM 17067 / NCIMB 14079 / DFL-11)</name>
    <name type="common">Labrenzia alexandrii</name>
    <dbReference type="NCBI Taxonomy" id="244592"/>
    <lineage>
        <taxon>Bacteria</taxon>
        <taxon>Pseudomonadati</taxon>
        <taxon>Pseudomonadota</taxon>
        <taxon>Alphaproteobacteria</taxon>
        <taxon>Hyphomicrobiales</taxon>
        <taxon>Stappiaceae</taxon>
        <taxon>Roseibium</taxon>
    </lineage>
</organism>
<evidence type="ECO:0008006" key="4">
    <source>
        <dbReference type="Google" id="ProtNLM"/>
    </source>
</evidence>
<comment type="caution">
    <text evidence="2">The sequence shown here is derived from an EMBL/GenBank/DDBJ whole genome shotgun (WGS) entry which is preliminary data.</text>
</comment>
<name>A0A5E8GWD1_ROSAD</name>
<evidence type="ECO:0000256" key="1">
    <source>
        <dbReference type="SAM" id="SignalP"/>
    </source>
</evidence>
<dbReference type="Pfam" id="PF14099">
    <property type="entry name" value="Polysacc_lyase"/>
    <property type="match status" value="1"/>
</dbReference>
<dbReference type="AlphaFoldDB" id="A0A5E8GWD1"/>
<feature type="chain" id="PRO_5022789267" description="Polysaccharide lyase-like protein" evidence="1">
    <location>
        <begin position="34"/>
        <end position="299"/>
    </location>
</feature>
<keyword evidence="1" id="KW-0732">Signal</keyword>
<dbReference type="EMBL" id="ACCU02000004">
    <property type="protein sequence ID" value="EEE43918.2"/>
    <property type="molecule type" value="Genomic_DNA"/>
</dbReference>
<reference evidence="2 3" key="1">
    <citation type="submission" date="2008-01" db="EMBL/GenBank/DDBJ databases">
        <authorList>
            <person name="Wagner-Dobler I."/>
            <person name="Ferriera S."/>
            <person name="Johnson J."/>
            <person name="Kravitz S."/>
            <person name="Beeson K."/>
            <person name="Sutton G."/>
            <person name="Rogers Y.-H."/>
            <person name="Friedman R."/>
            <person name="Frazier M."/>
            <person name="Venter J.C."/>
        </authorList>
    </citation>
    <scope>NUCLEOTIDE SEQUENCE [LARGE SCALE GENOMIC DNA]</scope>
    <source>
        <strain evidence="3">DSM 17067 / NCIMB 14079 / DFL-11</strain>
    </source>
</reference>
<feature type="signal peptide" evidence="1">
    <location>
        <begin position="1"/>
        <end position="33"/>
    </location>
</feature>
<dbReference type="Gene3D" id="2.60.120.200">
    <property type="match status" value="1"/>
</dbReference>